<feature type="region of interest" description="Disordered" evidence="1">
    <location>
        <begin position="301"/>
        <end position="370"/>
    </location>
</feature>
<dbReference type="GeneID" id="5889299"/>
<dbReference type="AlphaFoldDB" id="A9UT95"/>
<feature type="compositionally biased region" description="Low complexity" evidence="1">
    <location>
        <begin position="163"/>
        <end position="183"/>
    </location>
</feature>
<evidence type="ECO:0000313" key="3">
    <source>
        <dbReference type="EMBL" id="EDQ91454.1"/>
    </source>
</evidence>
<sequence>MPWRTKSTTSIKTKTKTSPGTRTRTTSSNHPHSPDDSKETPNVSSPSPQTRANSPALASHTVPPTTDEVPTKRGQQDDLEPLHTSSTVVVVAANSPENAHLTSALPHHQTIQAAALASVSASSASTGSQPDHRTLHQQQSPSSLVAPSPFASSPSLTATVPGSSRLKSTRASTTAASDTAAASVPPPHDTPGKPISTSAPTDMAATATATASPHLPTPPQDIEWDVLRKALAGTSFQVNEHQGAQGLFAALFDSNHQHQKQASPRASTVTSPITDVTTTSTIASHATKAATVQNSYVSVDQLQEKAAPRPASESGPTKPVAMPATTTELASASASLLPRRDVGSMGSLPSAQQMMPASPRPADAHAAAPQSAPIKFREGEYVLHSQLMQAADAISRMQKSAAGVPLRPDPNSPAQSGRNGPRKGSPTPTAFRTLDHRSLPTPNAPSPFADRAMSVRSNSDARPRSRSRKRVLAALARRRSAVTSPADLVGPHSHTSDGMVTHVNAHGSRASPPAVRGMGRPLDTHNLLVAPATSNYSTMTSRANKGGVESHHSPHVLARTMLDMLEQRHDLCNIRFLVGPQQESIFALSAILAMHSSTFEAMFKPYFAASRDIPQVTVALPSVDANAFAAVITWCHTGELRLQGTTVRAVLLMAETYGLAHLEVLCNSILTQNIDAESALDVLVRSLREENLFLAEQALQHVGSHARELLQPSRLVQADVRPEELAIIMQLDAIQGMSELELYRTVVAWAKQMSFRCDLSIEELVAEPLACLRLNLIDLDSLLSVVRADGLIESSRILDAIASHSNPHNHRHISHRTQEPPTTPLQPLSWDASLSEAPFGVLNDMRIFLPHTSNRLERMAHAFSVPVGMPCTLVVNVSELDDANWVAIGCTATTNTATSILSSPFVAAISSVGAVHGNLLEGAAFNFEEGDELILTLVPEEGTLTITRASDDGTDFVVMDLPSGVLRLFAVASGGPVGIDVAQQPS</sequence>
<name>A9UT95_MONBE</name>
<dbReference type="InterPro" id="IPR011333">
    <property type="entry name" value="SKP1/BTB/POZ_sf"/>
</dbReference>
<dbReference type="Proteomes" id="UP000001357">
    <property type="component" value="Unassembled WGS sequence"/>
</dbReference>
<dbReference type="SUPFAM" id="SSF54695">
    <property type="entry name" value="POZ domain"/>
    <property type="match status" value="1"/>
</dbReference>
<feature type="compositionally biased region" description="Low complexity" evidence="1">
    <location>
        <begin position="196"/>
        <end position="214"/>
    </location>
</feature>
<feature type="compositionally biased region" description="Low complexity" evidence="1">
    <location>
        <begin position="356"/>
        <end position="370"/>
    </location>
</feature>
<dbReference type="PANTHER" id="PTHR45774:SF3">
    <property type="entry name" value="BTB (POZ) DOMAIN-CONTAINING 2B-RELATED"/>
    <property type="match status" value="1"/>
</dbReference>
<protein>
    <recommendedName>
        <fullName evidence="2">BTB domain-containing protein</fullName>
    </recommendedName>
</protein>
<feature type="compositionally biased region" description="Polar residues" evidence="1">
    <location>
        <begin position="136"/>
        <end position="162"/>
    </location>
</feature>
<dbReference type="Pfam" id="PF00651">
    <property type="entry name" value="BTB"/>
    <property type="match status" value="1"/>
</dbReference>
<reference evidence="3 4" key="1">
    <citation type="journal article" date="2008" name="Nature">
        <title>The genome of the choanoflagellate Monosiga brevicollis and the origin of metazoans.</title>
        <authorList>
            <consortium name="JGI Sequencing"/>
            <person name="King N."/>
            <person name="Westbrook M.J."/>
            <person name="Young S.L."/>
            <person name="Kuo A."/>
            <person name="Abedin M."/>
            <person name="Chapman J."/>
            <person name="Fairclough S."/>
            <person name="Hellsten U."/>
            <person name="Isogai Y."/>
            <person name="Letunic I."/>
            <person name="Marr M."/>
            <person name="Pincus D."/>
            <person name="Putnam N."/>
            <person name="Rokas A."/>
            <person name="Wright K.J."/>
            <person name="Zuzow R."/>
            <person name="Dirks W."/>
            <person name="Good M."/>
            <person name="Goodstein D."/>
            <person name="Lemons D."/>
            <person name="Li W."/>
            <person name="Lyons J.B."/>
            <person name="Morris A."/>
            <person name="Nichols S."/>
            <person name="Richter D.J."/>
            <person name="Salamov A."/>
            <person name="Bork P."/>
            <person name="Lim W.A."/>
            <person name="Manning G."/>
            <person name="Miller W.T."/>
            <person name="McGinnis W."/>
            <person name="Shapiro H."/>
            <person name="Tjian R."/>
            <person name="Grigoriev I.V."/>
            <person name="Rokhsar D."/>
        </authorList>
    </citation>
    <scope>NUCLEOTIDE SEQUENCE [LARGE SCALE GENOMIC DNA]</scope>
    <source>
        <strain evidence="4">MX1 / ATCC 50154</strain>
    </source>
</reference>
<dbReference type="SMART" id="SM00225">
    <property type="entry name" value="BTB"/>
    <property type="match status" value="1"/>
</dbReference>
<proteinExistence type="predicted"/>
<dbReference type="eggNOG" id="KOG2075">
    <property type="taxonomic scope" value="Eukaryota"/>
</dbReference>
<dbReference type="Gene3D" id="3.30.710.10">
    <property type="entry name" value="Potassium Channel Kv1.1, Chain A"/>
    <property type="match status" value="1"/>
</dbReference>
<organism evidence="3 4">
    <name type="scientific">Monosiga brevicollis</name>
    <name type="common">Choanoflagellate</name>
    <dbReference type="NCBI Taxonomy" id="81824"/>
    <lineage>
        <taxon>Eukaryota</taxon>
        <taxon>Choanoflagellata</taxon>
        <taxon>Craspedida</taxon>
        <taxon>Salpingoecidae</taxon>
        <taxon>Monosiga</taxon>
    </lineage>
</organism>
<feature type="compositionally biased region" description="Polar residues" evidence="1">
    <location>
        <begin position="40"/>
        <end position="53"/>
    </location>
</feature>
<feature type="region of interest" description="Disordered" evidence="1">
    <location>
        <begin position="396"/>
        <end position="470"/>
    </location>
</feature>
<dbReference type="PANTHER" id="PTHR45774">
    <property type="entry name" value="BTB/POZ DOMAIN-CONTAINING"/>
    <property type="match status" value="1"/>
</dbReference>
<dbReference type="STRING" id="81824.A9UT95"/>
<dbReference type="KEGG" id="mbr:MONBRDRAFT_23393"/>
<feature type="region of interest" description="Disordered" evidence="1">
    <location>
        <begin position="1"/>
        <end position="86"/>
    </location>
</feature>
<feature type="region of interest" description="Disordered" evidence="1">
    <location>
        <begin position="115"/>
        <end position="220"/>
    </location>
</feature>
<evidence type="ECO:0000259" key="2">
    <source>
        <dbReference type="PROSITE" id="PS50097"/>
    </source>
</evidence>
<dbReference type="InterPro" id="IPR000210">
    <property type="entry name" value="BTB/POZ_dom"/>
</dbReference>
<feature type="domain" description="BTB" evidence="2">
    <location>
        <begin position="572"/>
        <end position="644"/>
    </location>
</feature>
<feature type="compositionally biased region" description="Low complexity" evidence="1">
    <location>
        <begin position="115"/>
        <end position="128"/>
    </location>
</feature>
<dbReference type="PROSITE" id="PS50097">
    <property type="entry name" value="BTB"/>
    <property type="match status" value="1"/>
</dbReference>
<accession>A9UT95</accession>
<feature type="compositionally biased region" description="Low complexity" evidence="1">
    <location>
        <begin position="324"/>
        <end position="337"/>
    </location>
</feature>
<feature type="compositionally biased region" description="Low complexity" evidence="1">
    <location>
        <begin position="1"/>
        <end position="28"/>
    </location>
</feature>
<dbReference type="EMBL" id="CH991545">
    <property type="protein sequence ID" value="EDQ91454.1"/>
    <property type="molecule type" value="Genomic_DNA"/>
</dbReference>
<evidence type="ECO:0000313" key="4">
    <source>
        <dbReference type="Proteomes" id="UP000001357"/>
    </source>
</evidence>
<evidence type="ECO:0000256" key="1">
    <source>
        <dbReference type="SAM" id="MobiDB-lite"/>
    </source>
</evidence>
<gene>
    <name evidence="3" type="ORF">MONBRDRAFT_23393</name>
</gene>
<dbReference type="RefSeq" id="XP_001743876.1">
    <property type="nucleotide sequence ID" value="XM_001743824.1"/>
</dbReference>
<keyword evidence="4" id="KW-1185">Reference proteome</keyword>
<dbReference type="InParanoid" id="A9UT95"/>